<keyword evidence="2" id="KW-1185">Reference proteome</keyword>
<organism evidence="1 2">
    <name type="scientific">Skeletonema marinoi</name>
    <dbReference type="NCBI Taxonomy" id="267567"/>
    <lineage>
        <taxon>Eukaryota</taxon>
        <taxon>Sar</taxon>
        <taxon>Stramenopiles</taxon>
        <taxon>Ochrophyta</taxon>
        <taxon>Bacillariophyta</taxon>
        <taxon>Coscinodiscophyceae</taxon>
        <taxon>Thalassiosirophycidae</taxon>
        <taxon>Thalassiosirales</taxon>
        <taxon>Skeletonemataceae</taxon>
        <taxon>Skeletonema</taxon>
        <taxon>Skeletonema marinoi-dohrnii complex</taxon>
    </lineage>
</organism>
<proteinExistence type="predicted"/>
<protein>
    <submittedName>
        <fullName evidence="1">Pentapeptide repeat-containing protein</fullName>
    </submittedName>
</protein>
<dbReference type="Gene3D" id="2.160.20.80">
    <property type="entry name" value="E3 ubiquitin-protein ligase SopA"/>
    <property type="match status" value="1"/>
</dbReference>
<dbReference type="AlphaFoldDB" id="A0AAD8Y9V8"/>
<evidence type="ECO:0000313" key="2">
    <source>
        <dbReference type="Proteomes" id="UP001224775"/>
    </source>
</evidence>
<name>A0AAD8Y9V8_9STRA</name>
<dbReference type="Pfam" id="PF00805">
    <property type="entry name" value="Pentapeptide"/>
    <property type="match status" value="2"/>
</dbReference>
<dbReference type="EMBL" id="JATAAI010000013">
    <property type="protein sequence ID" value="KAK1741436.1"/>
    <property type="molecule type" value="Genomic_DNA"/>
</dbReference>
<gene>
    <name evidence="1" type="ORF">QTG54_007914</name>
</gene>
<sequence>MTTNDDWIMLIITIELFNTTTVVFKMVSFRTTFIAAAACGGAAAFSPSGLPSLNSRSTQVELHATSSIQDRFSAAATTLLSFTLLTTPLVTTPQSAFAEDPSQGASLAANSKITTGGASTLQSGRTIAITRGVNLDRSDFKGQNLKGVAFQQSIVRDSDFRGANLVGASFFDATIDGSNFEDADMSLCNLEMAQLNRANLHNTVMREMYVSGSTLFEGVKDIEGSDWSETQLRKDQKKYLCEHPTAKGTNPVTGVDTRESLMCLD</sequence>
<evidence type="ECO:0000313" key="1">
    <source>
        <dbReference type="EMBL" id="KAK1741436.1"/>
    </source>
</evidence>
<dbReference type="InterPro" id="IPR044213">
    <property type="entry name" value="At2g44920-like"/>
</dbReference>
<dbReference type="InterPro" id="IPR001646">
    <property type="entry name" value="5peptide_repeat"/>
</dbReference>
<dbReference type="PANTHER" id="PTHR47200">
    <property type="entry name" value="THYLAKOID LUMENAL 15 KDA PROTEIN 1, CHLOROPLASTIC"/>
    <property type="match status" value="1"/>
</dbReference>
<dbReference type="PANTHER" id="PTHR47200:SF2">
    <property type="entry name" value="THYLAKOID LUMENAL 15 KDA PROTEIN 1, CHLOROPLASTIC"/>
    <property type="match status" value="1"/>
</dbReference>
<reference evidence="1" key="1">
    <citation type="submission" date="2023-06" db="EMBL/GenBank/DDBJ databases">
        <title>Survivors Of The Sea: Transcriptome response of Skeletonema marinoi to long-term dormancy.</title>
        <authorList>
            <person name="Pinder M.I.M."/>
            <person name="Kourtchenko O."/>
            <person name="Robertson E.K."/>
            <person name="Larsson T."/>
            <person name="Maumus F."/>
            <person name="Osuna-Cruz C.M."/>
            <person name="Vancaester E."/>
            <person name="Stenow R."/>
            <person name="Vandepoele K."/>
            <person name="Ploug H."/>
            <person name="Bruchert V."/>
            <person name="Godhe A."/>
            <person name="Topel M."/>
        </authorList>
    </citation>
    <scope>NUCLEOTIDE SEQUENCE</scope>
    <source>
        <strain evidence="1">R05AC</strain>
    </source>
</reference>
<comment type="caution">
    <text evidence="1">The sequence shown here is derived from an EMBL/GenBank/DDBJ whole genome shotgun (WGS) entry which is preliminary data.</text>
</comment>
<dbReference type="Proteomes" id="UP001224775">
    <property type="component" value="Unassembled WGS sequence"/>
</dbReference>
<dbReference type="SUPFAM" id="SSF141571">
    <property type="entry name" value="Pentapeptide repeat-like"/>
    <property type="match status" value="1"/>
</dbReference>
<accession>A0AAD8Y9V8</accession>